<dbReference type="Gene3D" id="3.40.50.10330">
    <property type="entry name" value="Probable inorganic polyphosphate/atp-NAD kinase, domain 1"/>
    <property type="match status" value="1"/>
</dbReference>
<keyword evidence="11" id="KW-0443">Lipid metabolism</keyword>
<dbReference type="PANTHER" id="PTHR12358">
    <property type="entry name" value="SPHINGOSINE KINASE"/>
    <property type="match status" value="1"/>
</dbReference>
<dbReference type="InterPro" id="IPR001206">
    <property type="entry name" value="Diacylglycerol_kinase_cat_dom"/>
</dbReference>
<evidence type="ECO:0000256" key="16">
    <source>
        <dbReference type="ARBA" id="ARBA00024483"/>
    </source>
</evidence>
<accession>A0A0T6AU11</accession>
<sequence>MASVIKFAKGVRNHWKKSIFAVVAISYGVKYGIDRQETNKLMRMYCEKAVQYGKQPLKNDSLPRMITVILNPNANKRKAAQNFEKYCAPILNLAGICVDIVQTDSEGHAKTIMNNIESTDAIVVAGGDGTLSEVITGIVRRTGEKASNTLPIGILPLGRTNTIAKTLFPGGDYLQEVRSMADATLAIVEEMVKPVDVMRIEIVDEDEESTAESKPVYAVGSIEWGAYRDAQVKKDSYWYFGNLRKYATYIFNGYKDGLNWNCEALIKYSAPCDGCSNCHNSNKSNENKRWYNRFLSNKST</sequence>
<dbReference type="InterPro" id="IPR017438">
    <property type="entry name" value="ATP-NAD_kinase_N"/>
</dbReference>
<dbReference type="PROSITE" id="PS50146">
    <property type="entry name" value="DAGK"/>
    <property type="match status" value="1"/>
</dbReference>
<comment type="catalytic activity">
    <reaction evidence="28">
        <text>a monoacylglycerol + ATP = a monoacyl-sn-glycero-3-phosphate + ADP + H(+)</text>
        <dbReference type="Rhea" id="RHEA:19293"/>
        <dbReference type="ChEBI" id="CHEBI:15378"/>
        <dbReference type="ChEBI" id="CHEBI:17408"/>
        <dbReference type="ChEBI" id="CHEBI:30616"/>
        <dbReference type="ChEBI" id="CHEBI:77589"/>
        <dbReference type="ChEBI" id="CHEBI:456216"/>
        <dbReference type="EC" id="2.7.1.94"/>
    </reaction>
    <physiologicalReaction direction="left-to-right" evidence="28">
        <dbReference type="Rhea" id="RHEA:19294"/>
    </physiologicalReaction>
</comment>
<evidence type="ECO:0000256" key="28">
    <source>
        <dbReference type="ARBA" id="ARBA00048663"/>
    </source>
</evidence>
<reference evidence="31 32" key="1">
    <citation type="submission" date="2015-09" db="EMBL/GenBank/DDBJ databases">
        <title>Draft genome of the scarab beetle Oryctes borbonicus.</title>
        <authorList>
            <person name="Meyer J.M."/>
            <person name="Markov G.V."/>
            <person name="Baskaran P."/>
            <person name="Herrmann M."/>
            <person name="Sommer R.J."/>
            <person name="Roedelsperger C."/>
        </authorList>
    </citation>
    <scope>NUCLEOTIDE SEQUENCE [LARGE SCALE GENOMIC DNA]</scope>
    <source>
        <strain evidence="31">OB123</strain>
        <tissue evidence="31">Whole animal</tissue>
    </source>
</reference>
<evidence type="ECO:0000256" key="21">
    <source>
        <dbReference type="ARBA" id="ARBA00025749"/>
    </source>
</evidence>
<dbReference type="OrthoDB" id="9979394at2759"/>
<comment type="caution">
    <text evidence="31">The sequence shown here is derived from an EMBL/GenBank/DDBJ whole genome shotgun (WGS) entry which is preliminary data.</text>
</comment>
<evidence type="ECO:0000313" key="32">
    <source>
        <dbReference type="Proteomes" id="UP000051574"/>
    </source>
</evidence>
<evidence type="ECO:0000256" key="9">
    <source>
        <dbReference type="ARBA" id="ARBA00022792"/>
    </source>
</evidence>
<evidence type="ECO:0000256" key="3">
    <source>
        <dbReference type="ARBA" id="ARBA00004637"/>
    </source>
</evidence>
<dbReference type="GO" id="GO:0046512">
    <property type="term" value="P:sphingosine biosynthetic process"/>
    <property type="evidence" value="ECO:0007669"/>
    <property type="project" value="TreeGrafter"/>
</dbReference>
<comment type="subcellular location">
    <subcellularLocation>
        <location evidence="3">Mitochondrion inner membrane</location>
        <topology evidence="3">Peripheral membrane protein</topology>
    </subcellularLocation>
    <subcellularLocation>
        <location evidence="2">Mitochondrion intermembrane space</location>
    </subcellularLocation>
</comment>
<evidence type="ECO:0000256" key="27">
    <source>
        <dbReference type="ARBA" id="ARBA00048034"/>
    </source>
</evidence>
<keyword evidence="12" id="KW-0496">Mitochondrion</keyword>
<keyword evidence="32" id="KW-1185">Reference proteome</keyword>
<comment type="similarity">
    <text evidence="21">Belongs to the AGK family.</text>
</comment>
<dbReference type="GO" id="GO:0005758">
    <property type="term" value="C:mitochondrial intermembrane space"/>
    <property type="evidence" value="ECO:0007669"/>
    <property type="project" value="UniProtKB-SubCell"/>
</dbReference>
<evidence type="ECO:0000256" key="29">
    <source>
        <dbReference type="ARBA" id="ARBA00048876"/>
    </source>
</evidence>
<dbReference type="EC" id="2.7.1.107" evidence="5"/>
<comment type="catalytic activity">
    <reaction evidence="29">
        <text>N-(hexanoyl)sphing-4-enine + ATP = N-hexanoylsphing-4-enine 1-phosphate + ADP + H(+)</text>
        <dbReference type="Rhea" id="RHEA:43312"/>
        <dbReference type="ChEBI" id="CHEBI:15378"/>
        <dbReference type="ChEBI" id="CHEBI:30616"/>
        <dbReference type="ChEBI" id="CHEBI:63867"/>
        <dbReference type="ChEBI" id="CHEBI:82959"/>
        <dbReference type="ChEBI" id="CHEBI:456216"/>
    </reaction>
    <physiologicalReaction direction="left-to-right" evidence="29">
        <dbReference type="Rhea" id="RHEA:43313"/>
    </physiologicalReaction>
</comment>
<dbReference type="GO" id="GO:0015031">
    <property type="term" value="P:protein transport"/>
    <property type="evidence" value="ECO:0007669"/>
    <property type="project" value="UniProtKB-KW"/>
</dbReference>
<evidence type="ECO:0000259" key="30">
    <source>
        <dbReference type="PROSITE" id="PS50146"/>
    </source>
</evidence>
<dbReference type="Pfam" id="PF00781">
    <property type="entry name" value="DAGK_cat"/>
    <property type="match status" value="1"/>
</dbReference>
<dbReference type="GO" id="GO:0004143">
    <property type="term" value="F:ATP-dependent diacylglycerol kinase activity"/>
    <property type="evidence" value="ECO:0007669"/>
    <property type="project" value="UniProtKB-EC"/>
</dbReference>
<evidence type="ECO:0000256" key="26">
    <source>
        <dbReference type="ARBA" id="ARBA00044480"/>
    </source>
</evidence>
<comment type="catalytic activity">
    <reaction evidence="17">
        <text>1-(9Z-octadecenoyl)-sn-glycerol + ATP = 1-(9Z-octadecenoyl)-sn-glycero-3-phosphate + ADP + H(+)</text>
        <dbReference type="Rhea" id="RHEA:41079"/>
        <dbReference type="ChEBI" id="CHEBI:15378"/>
        <dbReference type="ChEBI" id="CHEBI:30616"/>
        <dbReference type="ChEBI" id="CHEBI:74544"/>
        <dbReference type="ChEBI" id="CHEBI:75757"/>
        <dbReference type="ChEBI" id="CHEBI:456216"/>
    </reaction>
    <physiologicalReaction direction="left-to-right" evidence="17">
        <dbReference type="Rhea" id="RHEA:41080"/>
    </physiologicalReaction>
</comment>
<dbReference type="UniPathway" id="UPA00230"/>
<evidence type="ECO:0000256" key="7">
    <source>
        <dbReference type="ARBA" id="ARBA00022741"/>
    </source>
</evidence>
<dbReference type="GO" id="GO:0047620">
    <property type="term" value="F:acylglycerol kinase activity"/>
    <property type="evidence" value="ECO:0007669"/>
    <property type="project" value="UniProtKB-EC"/>
</dbReference>
<keyword evidence="13" id="KW-0472">Membrane</keyword>
<keyword evidence="7" id="KW-0547">Nucleotide-binding</keyword>
<feature type="domain" description="DAGKc" evidence="30">
    <location>
        <begin position="61"/>
        <end position="205"/>
    </location>
</feature>
<comment type="catalytic activity">
    <reaction evidence="16">
        <text>1-(5Z,8Z,11Z,14Z-eicosatetraenoyl)-sn-glycerol + ATP = 1-(5Z,8Z,11Z,14Z-eicosatetraenoyl)-sn-glycero-3-phosphate + ADP + H(+)</text>
        <dbReference type="Rhea" id="RHEA:43328"/>
        <dbReference type="ChEBI" id="CHEBI:15378"/>
        <dbReference type="ChEBI" id="CHEBI:30616"/>
        <dbReference type="ChEBI" id="CHEBI:34071"/>
        <dbReference type="ChEBI" id="CHEBI:74938"/>
        <dbReference type="ChEBI" id="CHEBI:456216"/>
    </reaction>
    <physiologicalReaction direction="left-to-right" evidence="16">
        <dbReference type="Rhea" id="RHEA:43329"/>
    </physiologicalReaction>
</comment>
<evidence type="ECO:0000256" key="20">
    <source>
        <dbReference type="ARBA" id="ARBA00024636"/>
    </source>
</evidence>
<comment type="catalytic activity">
    <reaction evidence="15">
        <text>a 1,2-diacyl-sn-glycerol + ATP = a 1,2-diacyl-sn-glycero-3-phosphate + ADP + H(+)</text>
        <dbReference type="Rhea" id="RHEA:10272"/>
        <dbReference type="ChEBI" id="CHEBI:15378"/>
        <dbReference type="ChEBI" id="CHEBI:17815"/>
        <dbReference type="ChEBI" id="CHEBI:30616"/>
        <dbReference type="ChEBI" id="CHEBI:58608"/>
        <dbReference type="ChEBI" id="CHEBI:456216"/>
        <dbReference type="EC" id="2.7.1.107"/>
    </reaction>
    <physiologicalReaction direction="left-to-right" evidence="15">
        <dbReference type="Rhea" id="RHEA:10273"/>
    </physiologicalReaction>
</comment>
<comment type="catalytic activity">
    <reaction evidence="27">
        <text>an N-acylsphing-4-enine + ATP = an N-acylsphing-4-enine 1-phosphate + ADP + H(+)</text>
        <dbReference type="Rhea" id="RHEA:17929"/>
        <dbReference type="ChEBI" id="CHEBI:15378"/>
        <dbReference type="ChEBI" id="CHEBI:30616"/>
        <dbReference type="ChEBI" id="CHEBI:52639"/>
        <dbReference type="ChEBI" id="CHEBI:57674"/>
        <dbReference type="ChEBI" id="CHEBI:456216"/>
        <dbReference type="EC" id="2.7.1.138"/>
    </reaction>
    <physiologicalReaction direction="left-to-right" evidence="27">
        <dbReference type="Rhea" id="RHEA:17930"/>
    </physiologicalReaction>
</comment>
<dbReference type="GO" id="GO:0005743">
    <property type="term" value="C:mitochondrial inner membrane"/>
    <property type="evidence" value="ECO:0007669"/>
    <property type="project" value="UniProtKB-SubCell"/>
</dbReference>
<dbReference type="PANTHER" id="PTHR12358:SF31">
    <property type="entry name" value="ACYLGLYCEROL KINASE, MITOCHONDRIAL"/>
    <property type="match status" value="1"/>
</dbReference>
<evidence type="ECO:0000256" key="12">
    <source>
        <dbReference type="ARBA" id="ARBA00023128"/>
    </source>
</evidence>
<evidence type="ECO:0000256" key="10">
    <source>
        <dbReference type="ARBA" id="ARBA00022840"/>
    </source>
</evidence>
<evidence type="ECO:0000256" key="23">
    <source>
        <dbReference type="ARBA" id="ARBA00026098"/>
    </source>
</evidence>
<dbReference type="Proteomes" id="UP000051574">
    <property type="component" value="Unassembled WGS sequence"/>
</dbReference>
<evidence type="ECO:0000256" key="22">
    <source>
        <dbReference type="ARBA" id="ARBA00026096"/>
    </source>
</evidence>
<dbReference type="GO" id="GO:0001729">
    <property type="term" value="F:ceramide kinase activity"/>
    <property type="evidence" value="ECO:0007669"/>
    <property type="project" value="UniProtKB-EC"/>
</dbReference>
<comment type="catalytic activity">
    <reaction evidence="18">
        <text>a 1-acyl-sn-glycerol + ATP = a 1-acyl-sn-glycero-3-phosphate + ADP + H(+)</text>
        <dbReference type="Rhea" id="RHEA:33747"/>
        <dbReference type="ChEBI" id="CHEBI:15378"/>
        <dbReference type="ChEBI" id="CHEBI:30616"/>
        <dbReference type="ChEBI" id="CHEBI:57970"/>
        <dbReference type="ChEBI" id="CHEBI:64683"/>
        <dbReference type="ChEBI" id="CHEBI:456216"/>
    </reaction>
    <physiologicalReaction direction="left-to-right" evidence="18">
        <dbReference type="Rhea" id="RHEA:33748"/>
    </physiologicalReaction>
</comment>
<organism evidence="31 32">
    <name type="scientific">Oryctes borbonicus</name>
    <dbReference type="NCBI Taxonomy" id="1629725"/>
    <lineage>
        <taxon>Eukaryota</taxon>
        <taxon>Metazoa</taxon>
        <taxon>Ecdysozoa</taxon>
        <taxon>Arthropoda</taxon>
        <taxon>Hexapoda</taxon>
        <taxon>Insecta</taxon>
        <taxon>Pterygota</taxon>
        <taxon>Neoptera</taxon>
        <taxon>Endopterygota</taxon>
        <taxon>Coleoptera</taxon>
        <taxon>Polyphaga</taxon>
        <taxon>Scarabaeiformia</taxon>
        <taxon>Scarabaeidae</taxon>
        <taxon>Dynastinae</taxon>
        <taxon>Oryctes</taxon>
    </lineage>
</organism>
<evidence type="ECO:0000256" key="24">
    <source>
        <dbReference type="ARBA" id="ARBA00026142"/>
    </source>
</evidence>
<dbReference type="SMART" id="SM00046">
    <property type="entry name" value="DAGKc"/>
    <property type="match status" value="1"/>
</dbReference>
<evidence type="ECO:0000256" key="1">
    <source>
        <dbReference type="ARBA" id="ARBA00001946"/>
    </source>
</evidence>
<comment type="catalytic activity">
    <reaction evidence="14">
        <text>1,2-di-(9Z-octadecenoyl)-sn-glycerol + ATP = 1,2-di-(9Z-octadecenoyl)-sn-glycero-3-phosphate + ADP + H(+)</text>
        <dbReference type="Rhea" id="RHEA:40327"/>
        <dbReference type="ChEBI" id="CHEBI:15378"/>
        <dbReference type="ChEBI" id="CHEBI:30616"/>
        <dbReference type="ChEBI" id="CHEBI:52333"/>
        <dbReference type="ChEBI" id="CHEBI:74546"/>
        <dbReference type="ChEBI" id="CHEBI:456216"/>
    </reaction>
    <physiologicalReaction direction="left-to-right" evidence="14">
        <dbReference type="Rhea" id="RHEA:40328"/>
    </physiologicalReaction>
</comment>
<evidence type="ECO:0000256" key="19">
    <source>
        <dbReference type="ARBA" id="ARBA00024556"/>
    </source>
</evidence>
<dbReference type="GO" id="GO:0005524">
    <property type="term" value="F:ATP binding"/>
    <property type="evidence" value="ECO:0007669"/>
    <property type="project" value="UniProtKB-KW"/>
</dbReference>
<gene>
    <name evidence="31" type="ORF">AMK59_6881</name>
</gene>
<evidence type="ECO:0000256" key="11">
    <source>
        <dbReference type="ARBA" id="ARBA00023098"/>
    </source>
</evidence>
<keyword evidence="8" id="KW-0418">Kinase</keyword>
<comment type="catalytic activity">
    <reaction evidence="19">
        <text>2-(5Z,8Z,11Z,14Z-eicosatetraenoyl)-glycerol + ATP = 2-(5Z,8Z,11Z,14Z-eicosatetraenoyl)-sn-glycero-3-phosphate + ADP + H(+)</text>
        <dbReference type="Rhea" id="RHEA:43316"/>
        <dbReference type="ChEBI" id="CHEBI:15378"/>
        <dbReference type="ChEBI" id="CHEBI:30616"/>
        <dbReference type="ChEBI" id="CHEBI:52392"/>
        <dbReference type="ChEBI" id="CHEBI:78209"/>
        <dbReference type="ChEBI" id="CHEBI:456216"/>
    </reaction>
    <physiologicalReaction direction="left-to-right" evidence="19">
        <dbReference type="Rhea" id="RHEA:43317"/>
    </physiologicalReaction>
</comment>
<evidence type="ECO:0000256" key="2">
    <source>
        <dbReference type="ARBA" id="ARBA00004569"/>
    </source>
</evidence>
<comment type="catalytic activity">
    <reaction evidence="20">
        <text>1-hexadecanoyl-sn-glycerol + ATP = 1-hexadecanoyl-sn-glycero-3-phosphate + ADP + H(+)</text>
        <dbReference type="Rhea" id="RHEA:43308"/>
        <dbReference type="ChEBI" id="CHEBI:15378"/>
        <dbReference type="ChEBI" id="CHEBI:30616"/>
        <dbReference type="ChEBI" id="CHEBI:57518"/>
        <dbReference type="ChEBI" id="CHEBI:75542"/>
        <dbReference type="ChEBI" id="CHEBI:456216"/>
    </reaction>
    <physiologicalReaction direction="left-to-right" evidence="20">
        <dbReference type="Rhea" id="RHEA:43309"/>
    </physiologicalReaction>
</comment>
<evidence type="ECO:0000256" key="25">
    <source>
        <dbReference type="ARBA" id="ARBA00030553"/>
    </source>
</evidence>
<feature type="non-terminal residue" evidence="31">
    <location>
        <position position="300"/>
    </location>
</feature>
<comment type="cofactor">
    <cofactor evidence="1">
        <name>Mg(2+)</name>
        <dbReference type="ChEBI" id="CHEBI:18420"/>
    </cofactor>
</comment>
<evidence type="ECO:0000256" key="15">
    <source>
        <dbReference type="ARBA" id="ARBA00023411"/>
    </source>
</evidence>
<protein>
    <recommendedName>
        <fullName evidence="24">Acylglycerol kinase, mitochondrial</fullName>
        <ecNumber evidence="5">2.7.1.107</ecNumber>
        <ecNumber evidence="22">2.7.1.138</ecNumber>
        <ecNumber evidence="23">2.7.1.94</ecNumber>
    </recommendedName>
    <alternativeName>
        <fullName evidence="25">Multiple substrate lipid kinase</fullName>
    </alternativeName>
</protein>
<keyword evidence="10" id="KW-0067">ATP-binding</keyword>
<evidence type="ECO:0000256" key="17">
    <source>
        <dbReference type="ARBA" id="ARBA00024505"/>
    </source>
</evidence>
<keyword evidence="6" id="KW-0808">Transferase</keyword>
<dbReference type="AlphaFoldDB" id="A0A0T6AU11"/>
<evidence type="ECO:0000256" key="14">
    <source>
        <dbReference type="ARBA" id="ARBA00023371"/>
    </source>
</evidence>
<evidence type="ECO:0000256" key="13">
    <source>
        <dbReference type="ARBA" id="ARBA00023136"/>
    </source>
</evidence>
<evidence type="ECO:0000256" key="18">
    <source>
        <dbReference type="ARBA" id="ARBA00024512"/>
    </source>
</evidence>
<name>A0A0T6AU11_9SCAR</name>
<dbReference type="EC" id="2.7.1.94" evidence="23"/>
<dbReference type="GO" id="GO:0046513">
    <property type="term" value="P:ceramide biosynthetic process"/>
    <property type="evidence" value="ECO:0007669"/>
    <property type="project" value="TreeGrafter"/>
</dbReference>
<evidence type="ECO:0000256" key="6">
    <source>
        <dbReference type="ARBA" id="ARBA00022679"/>
    </source>
</evidence>
<dbReference type="InterPro" id="IPR016064">
    <property type="entry name" value="NAD/diacylglycerol_kinase_sf"/>
</dbReference>
<evidence type="ECO:0000256" key="4">
    <source>
        <dbReference type="ARBA" id="ARBA00005175"/>
    </source>
</evidence>
<dbReference type="SUPFAM" id="SSF111331">
    <property type="entry name" value="NAD kinase/diacylglycerol kinase-like"/>
    <property type="match status" value="1"/>
</dbReference>
<comment type="catalytic activity">
    <reaction evidence="26">
        <text>a 2-acylglycerol + ATP = a 2-acyl-sn-glycerol 3-phosphate + ADP + H(+)</text>
        <dbReference type="Rhea" id="RHEA:39847"/>
        <dbReference type="ChEBI" id="CHEBI:15378"/>
        <dbReference type="ChEBI" id="CHEBI:17389"/>
        <dbReference type="ChEBI" id="CHEBI:30616"/>
        <dbReference type="ChEBI" id="CHEBI:64982"/>
        <dbReference type="ChEBI" id="CHEBI:456216"/>
    </reaction>
    <physiologicalReaction direction="left-to-right" evidence="26">
        <dbReference type="Rhea" id="RHEA:39848"/>
    </physiologicalReaction>
</comment>
<dbReference type="EMBL" id="LJIG01022811">
    <property type="protein sequence ID" value="KRT78594.1"/>
    <property type="molecule type" value="Genomic_DNA"/>
</dbReference>
<comment type="pathway">
    <text evidence="4">Lipid metabolism; glycerolipid metabolism.</text>
</comment>
<dbReference type="InterPro" id="IPR045579">
    <property type="entry name" value="AGK_C"/>
</dbReference>
<dbReference type="EC" id="2.7.1.138" evidence="22"/>
<proteinExistence type="inferred from homology"/>
<dbReference type="Pfam" id="PF19712">
    <property type="entry name" value="AGK_C"/>
    <property type="match status" value="1"/>
</dbReference>
<keyword evidence="9" id="KW-0999">Mitochondrion inner membrane</keyword>
<evidence type="ECO:0000256" key="5">
    <source>
        <dbReference type="ARBA" id="ARBA00012133"/>
    </source>
</evidence>
<evidence type="ECO:0000256" key="8">
    <source>
        <dbReference type="ARBA" id="ARBA00022777"/>
    </source>
</evidence>
<evidence type="ECO:0000313" key="31">
    <source>
        <dbReference type="EMBL" id="KRT78594.1"/>
    </source>
</evidence>
<dbReference type="InterPro" id="IPR050187">
    <property type="entry name" value="Lipid_Phosphate_FormReg"/>
</dbReference>
<dbReference type="GO" id="GO:0046486">
    <property type="term" value="P:glycerolipid metabolic process"/>
    <property type="evidence" value="ECO:0007669"/>
    <property type="project" value="UniProtKB-UniPathway"/>
</dbReference>